<evidence type="ECO:0000313" key="2">
    <source>
        <dbReference type="Proteomes" id="UP001162992"/>
    </source>
</evidence>
<accession>A0ACC2CSA2</accession>
<sequence>MAGALENSEPLEYVMQILTSQGRRHGETKLLDLPSVVLVSVLTRISDPVDVACVLCSCRFLRTVTTSVDFFLKLRPWNTDESYEEVARSRLPGNGLGAWTRAALAGIRTQMPCTRVLDVAGCGVLDEDVSSVLADLRGLECLILDGCQKLTSAVADALAVSVRSGPQALSLQRCFRLGPTAAGNLLAAAAADGSRLHCILLSHLDRLDLPRESPLLDVQENNTVADIVVPVRSLENGNSGLRILALHNCGSLGAFELATMAATCPLLEFLLLGGSGEGLGLCRAEALNQEMVDGAVAALLSLANSLKNLKILEITFFTFTVYQTLREHVRKGVQIWDLCDENTALLVASIIGGSKMNKFGMLSRAGTAGYLQDSLHRYYTDHYLYACPTQRTTKILEIELGQAILALRAAANCVDIRKRTPLHVAASLGNHRMVSSLLAIGALTAGMKDSAGATALFIAAECGHALVCELLLKGGANALAMNRAGETPLYIAALRGHCAAVESMLLHCKKHDVNWQDADAYGDGWTPLMAAAVADRQDVARVLLKAAGADFDFSFSQFEANKQSLPTPYCPAELVSPCFLNAQNRYGQTALHIAARRASLWFVVNLLRAGASASIQDEYGKRAVDVALRQSHYAVVEILRHWEAHKQVTGRFGLSRTSISAKLARQF</sequence>
<dbReference type="EMBL" id="CM055100">
    <property type="protein sequence ID" value="KAJ7544920.1"/>
    <property type="molecule type" value="Genomic_DNA"/>
</dbReference>
<comment type="caution">
    <text evidence="1">The sequence shown here is derived from an EMBL/GenBank/DDBJ whole genome shotgun (WGS) entry which is preliminary data.</text>
</comment>
<protein>
    <submittedName>
        <fullName evidence="1">Uncharacterized protein</fullName>
    </submittedName>
</protein>
<reference evidence="2" key="1">
    <citation type="journal article" date="2024" name="Proc. Natl. Acad. Sci. U.S.A.">
        <title>Extraordinary preservation of gene collinearity over three hundred million years revealed in homosporous lycophytes.</title>
        <authorList>
            <person name="Li C."/>
            <person name="Wickell D."/>
            <person name="Kuo L.Y."/>
            <person name="Chen X."/>
            <person name="Nie B."/>
            <person name="Liao X."/>
            <person name="Peng D."/>
            <person name="Ji J."/>
            <person name="Jenkins J."/>
            <person name="Williams M."/>
            <person name="Shu S."/>
            <person name="Plott C."/>
            <person name="Barry K."/>
            <person name="Rajasekar S."/>
            <person name="Grimwood J."/>
            <person name="Han X."/>
            <person name="Sun S."/>
            <person name="Hou Z."/>
            <person name="He W."/>
            <person name="Dai G."/>
            <person name="Sun C."/>
            <person name="Schmutz J."/>
            <person name="Leebens-Mack J.H."/>
            <person name="Li F.W."/>
            <person name="Wang L."/>
        </authorList>
    </citation>
    <scope>NUCLEOTIDE SEQUENCE [LARGE SCALE GENOMIC DNA]</scope>
    <source>
        <strain evidence="2">cv. PW_Plant_1</strain>
    </source>
</reference>
<organism evidence="1 2">
    <name type="scientific">Diphasiastrum complanatum</name>
    <name type="common">Issler's clubmoss</name>
    <name type="synonym">Lycopodium complanatum</name>
    <dbReference type="NCBI Taxonomy" id="34168"/>
    <lineage>
        <taxon>Eukaryota</taxon>
        <taxon>Viridiplantae</taxon>
        <taxon>Streptophyta</taxon>
        <taxon>Embryophyta</taxon>
        <taxon>Tracheophyta</taxon>
        <taxon>Lycopodiopsida</taxon>
        <taxon>Lycopodiales</taxon>
        <taxon>Lycopodiaceae</taxon>
        <taxon>Lycopodioideae</taxon>
        <taxon>Diphasiastrum</taxon>
    </lineage>
</organism>
<evidence type="ECO:0000313" key="1">
    <source>
        <dbReference type="EMBL" id="KAJ7544920.1"/>
    </source>
</evidence>
<gene>
    <name evidence="1" type="ORF">O6H91_09G099000</name>
</gene>
<keyword evidence="2" id="KW-1185">Reference proteome</keyword>
<dbReference type="Proteomes" id="UP001162992">
    <property type="component" value="Chromosome 9"/>
</dbReference>
<proteinExistence type="predicted"/>
<name>A0ACC2CSA2_DIPCM</name>